<evidence type="ECO:0000259" key="1">
    <source>
        <dbReference type="Pfam" id="PF19266"/>
    </source>
</evidence>
<evidence type="ECO:0000313" key="3">
    <source>
        <dbReference type="Proteomes" id="UP000263900"/>
    </source>
</evidence>
<keyword evidence="3" id="KW-1185">Reference proteome</keyword>
<dbReference type="Proteomes" id="UP000263900">
    <property type="component" value="Chromosome"/>
</dbReference>
<dbReference type="RefSeq" id="WP_119049620.1">
    <property type="nucleotide sequence ID" value="NZ_CP032157.1"/>
</dbReference>
<dbReference type="EMBL" id="CP032157">
    <property type="protein sequence ID" value="AXY73785.1"/>
    <property type="molecule type" value="Genomic_DNA"/>
</dbReference>
<dbReference type="KEGG" id="pseg:D3H65_07255"/>
<protein>
    <submittedName>
        <fullName evidence="2">LysM peptidoglycan-binding domain-containing protein</fullName>
    </submittedName>
</protein>
<organism evidence="2 3">
    <name type="scientific">Paraflavitalea soli</name>
    <dbReference type="NCBI Taxonomy" id="2315862"/>
    <lineage>
        <taxon>Bacteria</taxon>
        <taxon>Pseudomonadati</taxon>
        <taxon>Bacteroidota</taxon>
        <taxon>Chitinophagia</taxon>
        <taxon>Chitinophagales</taxon>
        <taxon>Chitinophagaceae</taxon>
        <taxon>Paraflavitalea</taxon>
    </lineage>
</organism>
<proteinExistence type="predicted"/>
<dbReference type="AlphaFoldDB" id="A0A3B7MQB9"/>
<dbReference type="OrthoDB" id="9815939at2"/>
<reference evidence="2 3" key="1">
    <citation type="submission" date="2018-09" db="EMBL/GenBank/DDBJ databases">
        <title>Genome sequencing of strain 6GH32-13.</title>
        <authorList>
            <person name="Weon H.-Y."/>
            <person name="Heo J."/>
            <person name="Kwon S.-W."/>
        </authorList>
    </citation>
    <scope>NUCLEOTIDE SEQUENCE [LARGE SCALE GENOMIC DNA]</scope>
    <source>
        <strain evidence="2 3">5GH32-13</strain>
    </source>
</reference>
<dbReference type="InterPro" id="IPR045361">
    <property type="entry name" value="CIS_tube_prot_N"/>
</dbReference>
<accession>A0A3B7MQB9</accession>
<sequence length="242" mass="27759">MLEMGKIEKLWIESFLDNEAGSQPRNIDGKTKFYALVNPENFTRKYAIEYVDQNIPNTTQQAKYFRTKPEEFKLDLLIDGTGVVKDAGIINIGITNPFEDSDNDVTARIELLKKFCYNYEGEIHRPCYIKICWGTADGLFKGILTSLDIDYKLFRPDGKPIRAMAHISLISALNPEEAVRLEDNRSPDITHQRIFKAGDHYTLLVNKIYNDQNYYIDVARANKMPGFRKIAQGAKINFPPIK</sequence>
<evidence type="ECO:0000313" key="2">
    <source>
        <dbReference type="EMBL" id="AXY73785.1"/>
    </source>
</evidence>
<gene>
    <name evidence="2" type="ORF">D3H65_07255</name>
</gene>
<name>A0A3B7MQB9_9BACT</name>
<dbReference type="Pfam" id="PF19266">
    <property type="entry name" value="CIS_tube"/>
    <property type="match status" value="1"/>
</dbReference>
<feature type="domain" description="Contractile injection system tube protein N-terminal" evidence="1">
    <location>
        <begin position="6"/>
        <end position="178"/>
    </location>
</feature>